<gene>
    <name evidence="1" type="ORF">GCM10009550_71730</name>
</gene>
<evidence type="ECO:0008006" key="3">
    <source>
        <dbReference type="Google" id="ProtNLM"/>
    </source>
</evidence>
<proteinExistence type="predicted"/>
<sequence>MTDQAGRHVRRLFRFRLLEEQRDERGGLVLRASNEALNVLVGALDTDVESAQIAAEVRLQNLIRRGRLEDAKLVAEQARIRTVQLGEEIRARIDATRRDVWSVDWMEAMPGLLNEALEHIEERVVMERGIASQITRMRDEAADPGPKRAAAELVDIVEDCIRRHTVLQRWLIGARAIFREEQDRQEFSGRPEGLGIDLYGGLLKPLMGLAITEAAEPVAQFFTASNGPEAAAPVHLATLVPLLLNPPPERLRHAEPVPEPELMAPIEHGGFSDEEWLAAERLLDLPGKARRLSEIMTEAVESDLENLPDLVALLALHAFAPEALSSVRRGDHSLRLAIPTGMPLDIPDFGGDDLLVTSALIERNNERIGER</sequence>
<reference evidence="1 2" key="1">
    <citation type="journal article" date="2019" name="Int. J. Syst. Evol. Microbiol.">
        <title>The Global Catalogue of Microorganisms (GCM) 10K type strain sequencing project: providing services to taxonomists for standard genome sequencing and annotation.</title>
        <authorList>
            <consortium name="The Broad Institute Genomics Platform"/>
            <consortium name="The Broad Institute Genome Sequencing Center for Infectious Disease"/>
            <person name="Wu L."/>
            <person name="Ma J."/>
        </authorList>
    </citation>
    <scope>NUCLEOTIDE SEQUENCE [LARGE SCALE GENOMIC DNA]</scope>
    <source>
        <strain evidence="1 2">JCM 10696</strain>
    </source>
</reference>
<dbReference type="RefSeq" id="WP_344246666.1">
    <property type="nucleotide sequence ID" value="NZ_BAAAHH010000050.1"/>
</dbReference>
<comment type="caution">
    <text evidence="1">The sequence shown here is derived from an EMBL/GenBank/DDBJ whole genome shotgun (WGS) entry which is preliminary data.</text>
</comment>
<name>A0ABN1RY43_9ACTN</name>
<protein>
    <recommendedName>
        <fullName evidence="3">DUF222 domain-containing protein</fullName>
    </recommendedName>
</protein>
<keyword evidence="2" id="KW-1185">Reference proteome</keyword>
<dbReference type="EMBL" id="BAAAHH010000050">
    <property type="protein sequence ID" value="GAA0967604.1"/>
    <property type="molecule type" value="Genomic_DNA"/>
</dbReference>
<evidence type="ECO:0000313" key="2">
    <source>
        <dbReference type="Proteomes" id="UP001500665"/>
    </source>
</evidence>
<organism evidence="1 2">
    <name type="scientific">Actinocorallia libanotica</name>
    <dbReference type="NCBI Taxonomy" id="46162"/>
    <lineage>
        <taxon>Bacteria</taxon>
        <taxon>Bacillati</taxon>
        <taxon>Actinomycetota</taxon>
        <taxon>Actinomycetes</taxon>
        <taxon>Streptosporangiales</taxon>
        <taxon>Thermomonosporaceae</taxon>
        <taxon>Actinocorallia</taxon>
    </lineage>
</organism>
<accession>A0ABN1RY43</accession>
<dbReference type="Proteomes" id="UP001500665">
    <property type="component" value="Unassembled WGS sequence"/>
</dbReference>
<evidence type="ECO:0000313" key="1">
    <source>
        <dbReference type="EMBL" id="GAA0967604.1"/>
    </source>
</evidence>